<dbReference type="InterPro" id="IPR029058">
    <property type="entry name" value="AB_hydrolase_fold"/>
</dbReference>
<dbReference type="Gene3D" id="3.40.50.1820">
    <property type="entry name" value="alpha/beta hydrolase"/>
    <property type="match status" value="1"/>
</dbReference>
<evidence type="ECO:0000259" key="2">
    <source>
        <dbReference type="Pfam" id="PF00561"/>
    </source>
</evidence>
<gene>
    <name evidence="3" type="ORF">LRS13_14540</name>
</gene>
<dbReference type="SUPFAM" id="SSF53474">
    <property type="entry name" value="alpha/beta-Hydrolases"/>
    <property type="match status" value="1"/>
</dbReference>
<evidence type="ECO:0000256" key="1">
    <source>
        <dbReference type="SAM" id="SignalP"/>
    </source>
</evidence>
<dbReference type="EMBL" id="CP088295">
    <property type="protein sequence ID" value="UUY01939.1"/>
    <property type="molecule type" value="Genomic_DNA"/>
</dbReference>
<reference evidence="4" key="1">
    <citation type="submission" date="2021-11" db="EMBL/GenBank/DDBJ databases">
        <title>Cultivation dependent microbiological survey of springs from the worlds oldest radium mine currently devoted to the extraction of radon-saturated water.</title>
        <authorList>
            <person name="Kapinusova G."/>
            <person name="Smrhova T."/>
            <person name="Strejcek M."/>
            <person name="Suman J."/>
            <person name="Jani K."/>
            <person name="Pajer P."/>
            <person name="Uhlik O."/>
        </authorList>
    </citation>
    <scope>NUCLEOTIDE SEQUENCE [LARGE SCALE GENOMIC DNA]</scope>
    <source>
        <strain evidence="4">J379</strain>
    </source>
</reference>
<evidence type="ECO:0000313" key="4">
    <source>
        <dbReference type="Proteomes" id="UP001058860"/>
    </source>
</evidence>
<dbReference type="GO" id="GO:0016787">
    <property type="term" value="F:hydrolase activity"/>
    <property type="evidence" value="ECO:0007669"/>
    <property type="project" value="UniProtKB-KW"/>
</dbReference>
<dbReference type="PANTHER" id="PTHR32015:SF1">
    <property type="entry name" value="LIPASE"/>
    <property type="match status" value="1"/>
</dbReference>
<organism evidence="3 4">
    <name type="scientific">Svornostia abyssi</name>
    <dbReference type="NCBI Taxonomy" id="2898438"/>
    <lineage>
        <taxon>Bacteria</taxon>
        <taxon>Bacillati</taxon>
        <taxon>Actinomycetota</taxon>
        <taxon>Thermoleophilia</taxon>
        <taxon>Solirubrobacterales</taxon>
        <taxon>Baekduiaceae</taxon>
        <taxon>Svornostia</taxon>
    </lineage>
</organism>
<dbReference type="PANTHER" id="PTHR32015">
    <property type="entry name" value="FASTING INDUCED LIPASE"/>
    <property type="match status" value="1"/>
</dbReference>
<dbReference type="Pfam" id="PF00561">
    <property type="entry name" value="Abhydrolase_1"/>
    <property type="match status" value="1"/>
</dbReference>
<feature type="chain" id="PRO_5046486647" evidence="1">
    <location>
        <begin position="26"/>
        <end position="298"/>
    </location>
</feature>
<protein>
    <submittedName>
        <fullName evidence="3">Alpha/beta fold hydrolase</fullName>
    </submittedName>
</protein>
<dbReference type="RefSeq" id="WP_353862479.1">
    <property type="nucleotide sequence ID" value="NZ_CP088295.1"/>
</dbReference>
<keyword evidence="3" id="KW-0378">Hydrolase</keyword>
<accession>A0ABY5PB83</accession>
<keyword evidence="4" id="KW-1185">Reference proteome</keyword>
<keyword evidence="1" id="KW-0732">Signal</keyword>
<feature type="signal peptide" evidence="1">
    <location>
        <begin position="1"/>
        <end position="25"/>
    </location>
</feature>
<name>A0ABY5PB83_9ACTN</name>
<dbReference type="InterPro" id="IPR002918">
    <property type="entry name" value="Lipase_EstA/Esterase_EstB"/>
</dbReference>
<proteinExistence type="predicted"/>
<sequence>MDVRSIIAAALISAAIMPAAASANAPGTYRVDATGAGATAALFANPKGSPPGANVPCRPSPQRPRPVILIPGTAEAMSFNFHALAPFLANQGFCVYALNYGWRAGFPALADIRRSAGELAAFVDAVRAETGVEQVDLVGHSQGGGLMPRYYIKELGGDRAVHRLVGIAPSNTGTTFSGFLTLYTLLPNGRALLRAFTPAGEQQMIGSPLIQELNAGDPTPGDVRYDVLVTRYDQVITPYRRSYIDGASAWTAQQGCPLDLSEHLALAYSPRAMTKVANLLDGGDRRLPCRLHLPFAGG</sequence>
<dbReference type="InterPro" id="IPR000073">
    <property type="entry name" value="AB_hydrolase_1"/>
</dbReference>
<dbReference type="Proteomes" id="UP001058860">
    <property type="component" value="Chromosome"/>
</dbReference>
<feature type="domain" description="AB hydrolase-1" evidence="2">
    <location>
        <begin position="66"/>
        <end position="270"/>
    </location>
</feature>
<evidence type="ECO:0000313" key="3">
    <source>
        <dbReference type="EMBL" id="UUY01939.1"/>
    </source>
</evidence>